<evidence type="ECO:0000313" key="2">
    <source>
        <dbReference type="Proteomes" id="UP000479000"/>
    </source>
</evidence>
<sequence>MKNTRSANTSEVPRVTVNIWHASLQSRKMQLEAATSEKKAKYHNSCRVDPKPTCLAAPLSDDTSCQVGHSWLMAFFPIFKMTKRRGEEWEESFSYARFVAFSREDGRLNNWRGRGRLFDEFVLRPSAGRSKSVLHSFFSDETLLLTRTKDESG</sequence>
<gene>
    <name evidence="1" type="ORF">NTEN_LOCUS3409</name>
</gene>
<dbReference type="AlphaFoldDB" id="A0A6H5G4C9"/>
<proteinExistence type="predicted"/>
<organism evidence="1 2">
    <name type="scientific">Nesidiocoris tenuis</name>
    <dbReference type="NCBI Taxonomy" id="355587"/>
    <lineage>
        <taxon>Eukaryota</taxon>
        <taxon>Metazoa</taxon>
        <taxon>Ecdysozoa</taxon>
        <taxon>Arthropoda</taxon>
        <taxon>Hexapoda</taxon>
        <taxon>Insecta</taxon>
        <taxon>Pterygota</taxon>
        <taxon>Neoptera</taxon>
        <taxon>Paraneoptera</taxon>
        <taxon>Hemiptera</taxon>
        <taxon>Heteroptera</taxon>
        <taxon>Panheteroptera</taxon>
        <taxon>Cimicomorpha</taxon>
        <taxon>Miridae</taxon>
        <taxon>Dicyphina</taxon>
        <taxon>Nesidiocoris</taxon>
    </lineage>
</organism>
<keyword evidence="2" id="KW-1185">Reference proteome</keyword>
<reference evidence="1 2" key="1">
    <citation type="submission" date="2020-02" db="EMBL/GenBank/DDBJ databases">
        <authorList>
            <person name="Ferguson B K."/>
        </authorList>
    </citation>
    <scope>NUCLEOTIDE SEQUENCE [LARGE SCALE GENOMIC DNA]</scope>
</reference>
<name>A0A6H5G4C9_9HEMI</name>
<evidence type="ECO:0000313" key="1">
    <source>
        <dbReference type="EMBL" id="CAA9997062.1"/>
    </source>
</evidence>
<protein>
    <submittedName>
        <fullName evidence="1">Uncharacterized protein</fullName>
    </submittedName>
</protein>
<dbReference type="EMBL" id="CADCXU010005359">
    <property type="protein sequence ID" value="CAA9997062.1"/>
    <property type="molecule type" value="Genomic_DNA"/>
</dbReference>
<accession>A0A6H5G4C9</accession>
<dbReference type="Proteomes" id="UP000479000">
    <property type="component" value="Unassembled WGS sequence"/>
</dbReference>